<dbReference type="Proteomes" id="UP000240572">
    <property type="component" value="Unassembled WGS sequence"/>
</dbReference>
<evidence type="ECO:0000313" key="3">
    <source>
        <dbReference type="Proteomes" id="UP000240572"/>
    </source>
</evidence>
<protein>
    <submittedName>
        <fullName evidence="2">Ketosteroid isomerase-like protein</fullName>
    </submittedName>
</protein>
<proteinExistence type="predicted"/>
<reference evidence="2 3" key="1">
    <citation type="submission" date="2018-03" db="EMBL/GenBank/DDBJ databases">
        <title>Genomic Encyclopedia of Type Strains, Phase III (KMG-III): the genomes of soil and plant-associated and newly described type strains.</title>
        <authorList>
            <person name="Whitman W."/>
        </authorList>
    </citation>
    <scope>NUCLEOTIDE SEQUENCE [LARGE SCALE GENOMIC DNA]</scope>
    <source>
        <strain evidence="2 3">CGMCC 1.12700</strain>
    </source>
</reference>
<keyword evidence="3" id="KW-1185">Reference proteome</keyword>
<dbReference type="GO" id="GO:0016853">
    <property type="term" value="F:isomerase activity"/>
    <property type="evidence" value="ECO:0007669"/>
    <property type="project" value="UniProtKB-KW"/>
</dbReference>
<feature type="domain" description="SnoaL-like" evidence="1">
    <location>
        <begin position="7"/>
        <end position="106"/>
    </location>
</feature>
<name>A0A2P8CWD9_9BACT</name>
<dbReference type="AlphaFoldDB" id="A0A2P8CWD9"/>
<accession>A0A2P8CWD9</accession>
<comment type="caution">
    <text evidence="2">The sequence shown here is derived from an EMBL/GenBank/DDBJ whole genome shotgun (WGS) entry which is preliminary data.</text>
</comment>
<dbReference type="Pfam" id="PF12680">
    <property type="entry name" value="SnoaL_2"/>
    <property type="match status" value="1"/>
</dbReference>
<gene>
    <name evidence="2" type="ORF">B0I18_11294</name>
</gene>
<evidence type="ECO:0000313" key="2">
    <source>
        <dbReference type="EMBL" id="PSK89293.1"/>
    </source>
</evidence>
<sequence>MNEKALIEQFYTAFARADAEGMIACYHPDIEFEDPAFGPLKGADACNMWRMLVNPGLHLTFSKVQAAGDTGSAHWDARYVFSKTGNKVLNQVDASFVFRDGKIIRHTDRFDFWKWSRQALGLPGLLLGWSPYLKNKVRQQALQRLAQFSAKAK</sequence>
<keyword evidence="2" id="KW-0413">Isomerase</keyword>
<dbReference type="InterPro" id="IPR037401">
    <property type="entry name" value="SnoaL-like"/>
</dbReference>
<dbReference type="OrthoDB" id="391735at2"/>
<dbReference type="RefSeq" id="WP_106524945.1">
    <property type="nucleotide sequence ID" value="NZ_PYGD01000012.1"/>
</dbReference>
<dbReference type="EMBL" id="PYGD01000012">
    <property type="protein sequence ID" value="PSK89293.1"/>
    <property type="molecule type" value="Genomic_DNA"/>
</dbReference>
<dbReference type="Gene3D" id="3.10.450.50">
    <property type="match status" value="1"/>
</dbReference>
<evidence type="ECO:0000259" key="1">
    <source>
        <dbReference type="Pfam" id="PF12680"/>
    </source>
</evidence>
<dbReference type="SUPFAM" id="SSF54427">
    <property type="entry name" value="NTF2-like"/>
    <property type="match status" value="1"/>
</dbReference>
<dbReference type="InterPro" id="IPR032710">
    <property type="entry name" value="NTF2-like_dom_sf"/>
</dbReference>
<organism evidence="2 3">
    <name type="scientific">Taibaiella chishuiensis</name>
    <dbReference type="NCBI Taxonomy" id="1434707"/>
    <lineage>
        <taxon>Bacteria</taxon>
        <taxon>Pseudomonadati</taxon>
        <taxon>Bacteroidota</taxon>
        <taxon>Chitinophagia</taxon>
        <taxon>Chitinophagales</taxon>
        <taxon>Chitinophagaceae</taxon>
        <taxon>Taibaiella</taxon>
    </lineage>
</organism>